<dbReference type="Pfam" id="PF14622">
    <property type="entry name" value="Ribonucleas_3_3"/>
    <property type="match status" value="1"/>
</dbReference>
<dbReference type="SUPFAM" id="SSF69065">
    <property type="entry name" value="RNase III domain-like"/>
    <property type="match status" value="1"/>
</dbReference>
<comment type="catalytic activity">
    <reaction evidence="1 8">
        <text>Endonucleolytic cleavage to 5'-phosphomonoester.</text>
        <dbReference type="EC" id="3.1.26.3"/>
    </reaction>
</comment>
<evidence type="ECO:0000259" key="10">
    <source>
        <dbReference type="PROSITE" id="PS50142"/>
    </source>
</evidence>
<keyword evidence="12" id="KW-1185">Reference proteome</keyword>
<accession>A0ABP9MI89</accession>
<dbReference type="NCBIfam" id="TIGR02191">
    <property type="entry name" value="RNaseIII"/>
    <property type="match status" value="1"/>
</dbReference>
<dbReference type="CDD" id="cd10845">
    <property type="entry name" value="DSRM_RNAse_III_family"/>
    <property type="match status" value="1"/>
</dbReference>
<dbReference type="EMBL" id="BAABKE010000002">
    <property type="protein sequence ID" value="GAA5096835.1"/>
    <property type="molecule type" value="Genomic_DNA"/>
</dbReference>
<keyword evidence="8" id="KW-0963">Cytoplasm</keyword>
<reference evidence="12" key="1">
    <citation type="journal article" date="2019" name="Int. J. Syst. Evol. Microbiol.">
        <title>The Global Catalogue of Microorganisms (GCM) 10K type strain sequencing project: providing services to taxonomists for standard genome sequencing and annotation.</title>
        <authorList>
            <consortium name="The Broad Institute Genomics Platform"/>
            <consortium name="The Broad Institute Genome Sequencing Center for Infectious Disease"/>
            <person name="Wu L."/>
            <person name="Ma J."/>
        </authorList>
    </citation>
    <scope>NUCLEOTIDE SEQUENCE [LARGE SCALE GENOMIC DNA]</scope>
    <source>
        <strain evidence="12">JCM 18424</strain>
    </source>
</reference>
<dbReference type="InterPro" id="IPR000999">
    <property type="entry name" value="RNase_III_dom"/>
</dbReference>
<dbReference type="InterPro" id="IPR014720">
    <property type="entry name" value="dsRBD_dom"/>
</dbReference>
<evidence type="ECO:0000256" key="1">
    <source>
        <dbReference type="ARBA" id="ARBA00000109"/>
    </source>
</evidence>
<keyword evidence="5 8" id="KW-0255">Endonuclease</keyword>
<name>A0ABP9MI89_9GAMM</name>
<keyword evidence="3 8" id="KW-0507">mRNA processing</keyword>
<evidence type="ECO:0000256" key="3">
    <source>
        <dbReference type="ARBA" id="ARBA00022664"/>
    </source>
</evidence>
<comment type="cofactor">
    <cofactor evidence="8">
        <name>Mg(2+)</name>
        <dbReference type="ChEBI" id="CHEBI:18420"/>
    </cofactor>
</comment>
<evidence type="ECO:0000256" key="2">
    <source>
        <dbReference type="ARBA" id="ARBA00010183"/>
    </source>
</evidence>
<gene>
    <name evidence="8 11" type="primary">rnc</name>
    <name evidence="11" type="ORF">GCM10023338_07710</name>
</gene>
<evidence type="ECO:0000256" key="4">
    <source>
        <dbReference type="ARBA" id="ARBA00022722"/>
    </source>
</evidence>
<dbReference type="Pfam" id="PF00035">
    <property type="entry name" value="dsrm"/>
    <property type="match status" value="1"/>
</dbReference>
<dbReference type="Proteomes" id="UP001500631">
    <property type="component" value="Unassembled WGS sequence"/>
</dbReference>
<keyword evidence="7 8" id="KW-0694">RNA-binding</keyword>
<dbReference type="PROSITE" id="PS50142">
    <property type="entry name" value="RNASE_3_2"/>
    <property type="match status" value="1"/>
</dbReference>
<feature type="binding site" evidence="8">
    <location>
        <position position="110"/>
    </location>
    <ligand>
        <name>Mg(2+)</name>
        <dbReference type="ChEBI" id="CHEBI:18420"/>
    </ligand>
</feature>
<proteinExistence type="inferred from homology"/>
<sequence>MLEQLQKKLDYHFKDIALLKQALVHRSVSRSHNERLEFLGDGCLNFIIAYALYERFPDAKEGELSNIRAHLVKESTLHKIAKLLELPKYLVISYGERKNDGAKRAGILADTVEAIIAAVFIDGGFDAAQKVVLTLYDSELHTIHETSFKCVTESVKDPKSRLQEHLQAINQNIPEYEVVAIEGQDHAQTFKVACHAQSLTTIAEGTSKKRAEQNAAQLMLEKLL</sequence>
<dbReference type="PANTHER" id="PTHR11207:SF0">
    <property type="entry name" value="RIBONUCLEASE 3"/>
    <property type="match status" value="1"/>
</dbReference>
<keyword evidence="4 8" id="KW-0540">Nuclease</keyword>
<dbReference type="PROSITE" id="PS50137">
    <property type="entry name" value="DS_RBD"/>
    <property type="match status" value="1"/>
</dbReference>
<evidence type="ECO:0000313" key="11">
    <source>
        <dbReference type="EMBL" id="GAA5096835.1"/>
    </source>
</evidence>
<dbReference type="SMART" id="SM00535">
    <property type="entry name" value="RIBOc"/>
    <property type="match status" value="1"/>
</dbReference>
<dbReference type="HAMAP" id="MF_00104">
    <property type="entry name" value="RNase_III"/>
    <property type="match status" value="1"/>
</dbReference>
<organism evidence="11 12">
    <name type="scientific">Wohlfahrtiimonas larvae</name>
    <dbReference type="NCBI Taxonomy" id="1157986"/>
    <lineage>
        <taxon>Bacteria</taxon>
        <taxon>Pseudomonadati</taxon>
        <taxon>Pseudomonadota</taxon>
        <taxon>Gammaproteobacteria</taxon>
        <taxon>Cardiobacteriales</taxon>
        <taxon>Ignatzschineriaceae</taxon>
        <taxon>Wohlfahrtiimonas</taxon>
    </lineage>
</organism>
<dbReference type="CDD" id="cd00593">
    <property type="entry name" value="RIBOc"/>
    <property type="match status" value="1"/>
</dbReference>
<keyword evidence="8" id="KW-0819">tRNA processing</keyword>
<evidence type="ECO:0000256" key="5">
    <source>
        <dbReference type="ARBA" id="ARBA00022759"/>
    </source>
</evidence>
<dbReference type="InterPro" id="IPR036389">
    <property type="entry name" value="RNase_III_sf"/>
</dbReference>
<evidence type="ECO:0000256" key="8">
    <source>
        <dbReference type="HAMAP-Rule" id="MF_00104"/>
    </source>
</evidence>
<feature type="domain" description="RNase III" evidence="10">
    <location>
        <begin position="2"/>
        <end position="124"/>
    </location>
</feature>
<protein>
    <recommendedName>
        <fullName evidence="8">Ribonuclease 3</fullName>
        <ecNumber evidence="8">3.1.26.3</ecNumber>
    </recommendedName>
    <alternativeName>
        <fullName evidence="8">Ribonuclease III</fullName>
        <shortName evidence="8">RNase III</shortName>
    </alternativeName>
</protein>
<feature type="active site" evidence="8">
    <location>
        <position position="41"/>
    </location>
</feature>
<dbReference type="Gene3D" id="1.10.1520.10">
    <property type="entry name" value="Ribonuclease III domain"/>
    <property type="match status" value="1"/>
</dbReference>
<dbReference type="PANTHER" id="PTHR11207">
    <property type="entry name" value="RIBONUCLEASE III"/>
    <property type="match status" value="1"/>
</dbReference>
<dbReference type="RefSeq" id="WP_077924878.1">
    <property type="nucleotide sequence ID" value="NZ_BAABKE010000002.1"/>
</dbReference>
<evidence type="ECO:0000313" key="12">
    <source>
        <dbReference type="Proteomes" id="UP001500631"/>
    </source>
</evidence>
<keyword evidence="8" id="KW-0698">rRNA processing</keyword>
<comment type="caution">
    <text evidence="11">The sequence shown here is derived from an EMBL/GenBank/DDBJ whole genome shotgun (WGS) entry which is preliminary data.</text>
</comment>
<comment type="function">
    <text evidence="8">Digests double-stranded RNA. Involved in the processing of primary rRNA transcript to yield the immediate precursors to the large and small rRNAs (23S and 16S). Processes some mRNAs, and tRNAs when they are encoded in the rRNA operon. Processes pre-crRNA and tracrRNA of type II CRISPR loci if present in the organism.</text>
</comment>
<keyword evidence="8" id="KW-0460">Magnesium</keyword>
<keyword evidence="8" id="KW-0699">rRNA-binding</keyword>
<dbReference type="SMART" id="SM00358">
    <property type="entry name" value="DSRM"/>
    <property type="match status" value="1"/>
</dbReference>
<evidence type="ECO:0000256" key="7">
    <source>
        <dbReference type="ARBA" id="ARBA00022884"/>
    </source>
</evidence>
<dbReference type="EC" id="3.1.26.3" evidence="8"/>
<comment type="subcellular location">
    <subcellularLocation>
        <location evidence="8">Cytoplasm</location>
    </subcellularLocation>
</comment>
<keyword evidence="8" id="KW-0479">Metal-binding</keyword>
<keyword evidence="6 8" id="KW-0378">Hydrolase</keyword>
<comment type="similarity">
    <text evidence="2">Belongs to the ribonuclease III family.</text>
</comment>
<dbReference type="Gene3D" id="3.30.160.20">
    <property type="match status" value="1"/>
</dbReference>
<evidence type="ECO:0000256" key="6">
    <source>
        <dbReference type="ARBA" id="ARBA00022801"/>
    </source>
</evidence>
<evidence type="ECO:0000259" key="9">
    <source>
        <dbReference type="PROSITE" id="PS50137"/>
    </source>
</evidence>
<dbReference type="SUPFAM" id="SSF54768">
    <property type="entry name" value="dsRNA-binding domain-like"/>
    <property type="match status" value="1"/>
</dbReference>
<dbReference type="PROSITE" id="PS00517">
    <property type="entry name" value="RNASE_3_1"/>
    <property type="match status" value="1"/>
</dbReference>
<feature type="binding site" evidence="8">
    <location>
        <position position="113"/>
    </location>
    <ligand>
        <name>Mg(2+)</name>
        <dbReference type="ChEBI" id="CHEBI:18420"/>
    </ligand>
</feature>
<feature type="binding site" evidence="8">
    <location>
        <position position="37"/>
    </location>
    <ligand>
        <name>Mg(2+)</name>
        <dbReference type="ChEBI" id="CHEBI:18420"/>
    </ligand>
</feature>
<dbReference type="InterPro" id="IPR011907">
    <property type="entry name" value="RNase_III"/>
</dbReference>
<comment type="subunit">
    <text evidence="8">Homodimer.</text>
</comment>
<feature type="domain" description="DRBM" evidence="9">
    <location>
        <begin position="157"/>
        <end position="224"/>
    </location>
</feature>
<feature type="active site" evidence="8">
    <location>
        <position position="113"/>
    </location>
</feature>